<comment type="catalytic activity">
    <reaction evidence="8">
        <text>Mo-molybdopterin + GTP + H(+) = Mo-molybdopterin guanine dinucleotide + diphosphate</text>
        <dbReference type="Rhea" id="RHEA:34243"/>
        <dbReference type="ChEBI" id="CHEBI:15378"/>
        <dbReference type="ChEBI" id="CHEBI:33019"/>
        <dbReference type="ChEBI" id="CHEBI:37565"/>
        <dbReference type="ChEBI" id="CHEBI:71302"/>
        <dbReference type="ChEBI" id="CHEBI:71310"/>
        <dbReference type="EC" id="2.7.7.77"/>
    </reaction>
</comment>
<dbReference type="HAMAP" id="MF_00316">
    <property type="entry name" value="MobA"/>
    <property type="match status" value="1"/>
</dbReference>
<sequence>MRAVILAGGHSERFGSPKAFAKINGETFYQRLIQTLKETECFDDILISTNTQLARAFEAEQVVTDLDTHKDKGPLAGIYTAFQYGSQPDALFVVSVDTPMVTVEAVQHLREVFEQRVKNEGTDIVGYQDDKYAIPTLAFYHSSVQPQLQEVLESDDFSMKHLYRQVSTSWIDVGEIPQPSYWYWNINYQQDLEQLREALD</sequence>
<evidence type="ECO:0000313" key="10">
    <source>
        <dbReference type="EMBL" id="POA08785.1"/>
    </source>
</evidence>
<dbReference type="GO" id="GO:0005525">
    <property type="term" value="F:GTP binding"/>
    <property type="evidence" value="ECO:0007669"/>
    <property type="project" value="UniProtKB-UniRule"/>
</dbReference>
<keyword evidence="6 8" id="KW-0342">GTP-binding</keyword>
<comment type="caution">
    <text evidence="10">The sequence shown here is derived from an EMBL/GenBank/DDBJ whole genome shotgun (WGS) entry which is preliminary data.</text>
</comment>
<evidence type="ECO:0000256" key="1">
    <source>
        <dbReference type="ARBA" id="ARBA00022490"/>
    </source>
</evidence>
<dbReference type="EMBL" id="PPPX01000011">
    <property type="protein sequence ID" value="POA08785.1"/>
    <property type="molecule type" value="Genomic_DNA"/>
</dbReference>
<dbReference type="RefSeq" id="WP_103371751.1">
    <property type="nucleotide sequence ID" value="NZ_CBCRVO010000003.1"/>
</dbReference>
<dbReference type="SUPFAM" id="SSF53448">
    <property type="entry name" value="Nucleotide-diphospho-sugar transferases"/>
    <property type="match status" value="1"/>
</dbReference>
<keyword evidence="2 8" id="KW-0808">Transferase</keyword>
<dbReference type="InterPro" id="IPR025877">
    <property type="entry name" value="MobA-like_NTP_Trfase"/>
</dbReference>
<evidence type="ECO:0000256" key="7">
    <source>
        <dbReference type="ARBA" id="ARBA00023150"/>
    </source>
</evidence>
<feature type="binding site" evidence="8">
    <location>
        <position position="18"/>
    </location>
    <ligand>
        <name>GTP</name>
        <dbReference type="ChEBI" id="CHEBI:37565"/>
    </ligand>
</feature>
<dbReference type="GO" id="GO:0005737">
    <property type="term" value="C:cytoplasm"/>
    <property type="evidence" value="ECO:0007669"/>
    <property type="project" value="UniProtKB-SubCell"/>
</dbReference>
<dbReference type="Proteomes" id="UP000242712">
    <property type="component" value="Unassembled WGS sequence"/>
</dbReference>
<dbReference type="AlphaFoldDB" id="A0A2K4FCY6"/>
<keyword evidence="10" id="KW-0548">Nucleotidyltransferase</keyword>
<dbReference type="NCBIfam" id="NF001457">
    <property type="entry name" value="PRK00317.1-3"/>
    <property type="match status" value="1"/>
</dbReference>
<feature type="domain" description="MobA-like NTP transferase" evidence="9">
    <location>
        <begin position="3"/>
        <end position="164"/>
    </location>
</feature>
<dbReference type="Gene3D" id="3.90.550.10">
    <property type="entry name" value="Spore Coat Polysaccharide Biosynthesis Protein SpsA, Chain A"/>
    <property type="match status" value="1"/>
</dbReference>
<comment type="function">
    <text evidence="8">Transfers a GMP moiety from GTP to Mo-molybdopterin (Mo-MPT) cofactor (Moco or molybdenum cofactor) to form Mo-molybdopterin guanine dinucleotide (Mo-MGD) cofactor.</text>
</comment>
<dbReference type="GO" id="GO:0046872">
    <property type="term" value="F:metal ion binding"/>
    <property type="evidence" value="ECO:0007669"/>
    <property type="project" value="UniProtKB-KW"/>
</dbReference>
<dbReference type="OrthoDB" id="9788394at2"/>
<keyword evidence="5 8" id="KW-0460">Magnesium</keyword>
<dbReference type="Pfam" id="PF12804">
    <property type="entry name" value="NTP_transf_3"/>
    <property type="match status" value="1"/>
</dbReference>
<evidence type="ECO:0000256" key="8">
    <source>
        <dbReference type="HAMAP-Rule" id="MF_00316"/>
    </source>
</evidence>
<keyword evidence="7 8" id="KW-0501">Molybdenum cofactor biosynthesis</keyword>
<comment type="caution">
    <text evidence="8">Lacks conserved residue(s) required for the propagation of feature annotation.</text>
</comment>
<evidence type="ECO:0000256" key="6">
    <source>
        <dbReference type="ARBA" id="ARBA00023134"/>
    </source>
</evidence>
<comment type="similarity">
    <text evidence="8">Belongs to the MobA family.</text>
</comment>
<dbReference type="GO" id="GO:0061603">
    <property type="term" value="F:molybdenum cofactor guanylyltransferase activity"/>
    <property type="evidence" value="ECO:0007669"/>
    <property type="project" value="UniProtKB-EC"/>
</dbReference>
<dbReference type="PANTHER" id="PTHR19136:SF81">
    <property type="entry name" value="MOLYBDENUM COFACTOR GUANYLYLTRANSFERASE"/>
    <property type="match status" value="1"/>
</dbReference>
<dbReference type="CDD" id="cd02503">
    <property type="entry name" value="MobA"/>
    <property type="match status" value="1"/>
</dbReference>
<keyword evidence="11" id="KW-1185">Reference proteome</keyword>
<evidence type="ECO:0000256" key="3">
    <source>
        <dbReference type="ARBA" id="ARBA00022723"/>
    </source>
</evidence>
<keyword evidence="3 8" id="KW-0479">Metal-binding</keyword>
<dbReference type="GeneID" id="98298151"/>
<dbReference type="PANTHER" id="PTHR19136">
    <property type="entry name" value="MOLYBDENUM COFACTOR GUANYLYLTRANSFERASE"/>
    <property type="match status" value="1"/>
</dbReference>
<gene>
    <name evidence="8" type="primary">mobA</name>
    <name evidence="10" type="ORF">CD039_07285</name>
</gene>
<protein>
    <recommendedName>
        <fullName evidence="8">Probable molybdenum cofactor guanylyltransferase</fullName>
        <shortName evidence="8">MoCo guanylyltransferase</shortName>
        <ecNumber evidence="8">2.7.7.77</ecNumber>
    </recommendedName>
    <alternativeName>
        <fullName evidence="8">GTP:molybdopterin guanylyltransferase</fullName>
    </alternativeName>
    <alternativeName>
        <fullName evidence="8">Mo-MPT guanylyltransferase</fullName>
    </alternativeName>
    <alternativeName>
        <fullName evidence="8">Molybdopterin guanylyltransferase</fullName>
    </alternativeName>
    <alternativeName>
        <fullName evidence="8">Molybdopterin-guanine dinucleotide synthase</fullName>
        <shortName evidence="8">MGD synthase</shortName>
    </alternativeName>
</protein>
<evidence type="ECO:0000259" key="9">
    <source>
        <dbReference type="Pfam" id="PF12804"/>
    </source>
</evidence>
<feature type="binding site" evidence="8">
    <location>
        <begin position="6"/>
        <end position="8"/>
    </location>
    <ligand>
        <name>GTP</name>
        <dbReference type="ChEBI" id="CHEBI:37565"/>
    </ligand>
</feature>
<evidence type="ECO:0000256" key="2">
    <source>
        <dbReference type="ARBA" id="ARBA00022679"/>
    </source>
</evidence>
<evidence type="ECO:0000256" key="4">
    <source>
        <dbReference type="ARBA" id="ARBA00022741"/>
    </source>
</evidence>
<accession>A0A2K4FCY6</accession>
<dbReference type="InterPro" id="IPR029044">
    <property type="entry name" value="Nucleotide-diphossugar_trans"/>
</dbReference>
<evidence type="ECO:0000256" key="5">
    <source>
        <dbReference type="ARBA" id="ARBA00022842"/>
    </source>
</evidence>
<dbReference type="EC" id="2.7.7.77" evidence="8"/>
<dbReference type="GO" id="GO:0006777">
    <property type="term" value="P:Mo-molybdopterin cofactor biosynthetic process"/>
    <property type="evidence" value="ECO:0007669"/>
    <property type="project" value="UniProtKB-KW"/>
</dbReference>
<reference evidence="10 11" key="1">
    <citation type="submission" date="2017-08" db="EMBL/GenBank/DDBJ databases">
        <title>Draft genome sequences of 64 type strains of genus Staph aureus.</title>
        <authorList>
            <person name="Cole K."/>
            <person name="Golubchik T."/>
            <person name="Russell J."/>
            <person name="Foster D."/>
            <person name="Llewelyn M."/>
            <person name="Wilson D."/>
            <person name="Crook D."/>
            <person name="Paul J."/>
        </authorList>
    </citation>
    <scope>NUCLEOTIDE SEQUENCE [LARGE SCALE GENOMIC DNA]</scope>
    <source>
        <strain evidence="10 11">DSM 29875</strain>
    </source>
</reference>
<evidence type="ECO:0000313" key="11">
    <source>
        <dbReference type="Proteomes" id="UP000242712"/>
    </source>
</evidence>
<proteinExistence type="inferred from homology"/>
<feature type="binding site" evidence="8">
    <location>
        <position position="97"/>
    </location>
    <ligand>
        <name>GTP</name>
        <dbReference type="ChEBI" id="CHEBI:37565"/>
    </ligand>
</feature>
<feature type="binding site" evidence="8">
    <location>
        <position position="65"/>
    </location>
    <ligand>
        <name>GTP</name>
        <dbReference type="ChEBI" id="CHEBI:37565"/>
    </ligand>
</feature>
<comment type="cofactor">
    <cofactor evidence="8">
        <name>Mg(2+)</name>
        <dbReference type="ChEBI" id="CHEBI:18420"/>
    </cofactor>
</comment>
<keyword evidence="1 8" id="KW-0963">Cytoplasm</keyword>
<comment type="domain">
    <text evidence="8">The N-terminal domain determines nucleotide recognition and specific binding, while the C-terminal domain determines the specific binding to the target protein.</text>
</comment>
<name>A0A2K4FCY6_9STAP</name>
<feature type="binding site" evidence="8">
    <location>
        <position position="97"/>
    </location>
    <ligand>
        <name>Mg(2+)</name>
        <dbReference type="ChEBI" id="CHEBI:18420"/>
    </ligand>
</feature>
<dbReference type="InterPro" id="IPR013482">
    <property type="entry name" value="Molybde_CF_guanTrfase"/>
</dbReference>
<organism evidence="10 11">
    <name type="scientific">Staphylococcus argensis</name>
    <dbReference type="NCBI Taxonomy" id="1607738"/>
    <lineage>
        <taxon>Bacteria</taxon>
        <taxon>Bacillati</taxon>
        <taxon>Bacillota</taxon>
        <taxon>Bacilli</taxon>
        <taxon>Bacillales</taxon>
        <taxon>Staphylococcaceae</taxon>
        <taxon>Staphylococcus</taxon>
    </lineage>
</organism>
<comment type="subcellular location">
    <subcellularLocation>
        <location evidence="8">Cytoplasm</location>
    </subcellularLocation>
</comment>
<keyword evidence="4 8" id="KW-0547">Nucleotide-binding</keyword>